<dbReference type="Proteomes" id="UP000219546">
    <property type="component" value="Unassembled WGS sequence"/>
</dbReference>
<gene>
    <name evidence="1" type="ORF">SAMN05877753_101502</name>
</gene>
<dbReference type="AlphaFoldDB" id="A0A285CIK7"/>
<dbReference type="OrthoDB" id="2972777at2"/>
<accession>A0A285CIK7</accession>
<protein>
    <submittedName>
        <fullName evidence="1">Uncharacterized protein</fullName>
    </submittedName>
</protein>
<evidence type="ECO:0000313" key="2">
    <source>
        <dbReference type="Proteomes" id="UP000219546"/>
    </source>
</evidence>
<keyword evidence="2" id="KW-1185">Reference proteome</keyword>
<evidence type="ECO:0000313" key="1">
    <source>
        <dbReference type="EMBL" id="SNX67185.1"/>
    </source>
</evidence>
<dbReference type="EMBL" id="OAOP01000001">
    <property type="protein sequence ID" value="SNX67185.1"/>
    <property type="molecule type" value="Genomic_DNA"/>
</dbReference>
<name>A0A285CIK7_9BACI</name>
<organism evidence="1 2">
    <name type="scientific">Bacillus oleivorans</name>
    <dbReference type="NCBI Taxonomy" id="1448271"/>
    <lineage>
        <taxon>Bacteria</taxon>
        <taxon>Bacillati</taxon>
        <taxon>Bacillota</taxon>
        <taxon>Bacilli</taxon>
        <taxon>Bacillales</taxon>
        <taxon>Bacillaceae</taxon>
        <taxon>Bacillus</taxon>
    </lineage>
</organism>
<dbReference type="RefSeq" id="WP_097157004.1">
    <property type="nucleotide sequence ID" value="NZ_JBEPMQ010000003.1"/>
</dbReference>
<sequence>MKVCSPNTRICAMCFHWNGYAGGANVKPRKGMRNVYEYQPEEKQICYKNHFEKKAWNSCNEWQRKY</sequence>
<proteinExistence type="predicted"/>
<reference evidence="1 2" key="1">
    <citation type="submission" date="2017-08" db="EMBL/GenBank/DDBJ databases">
        <authorList>
            <person name="de Groot N.N."/>
        </authorList>
    </citation>
    <scope>NUCLEOTIDE SEQUENCE [LARGE SCALE GENOMIC DNA]</scope>
    <source>
        <strain evidence="1 2">JC228</strain>
    </source>
</reference>